<dbReference type="SUPFAM" id="SSF53850">
    <property type="entry name" value="Periplasmic binding protein-like II"/>
    <property type="match status" value="1"/>
</dbReference>
<dbReference type="PROSITE" id="PS51257">
    <property type="entry name" value="PROKAR_LIPOPROTEIN"/>
    <property type="match status" value="1"/>
</dbReference>
<evidence type="ECO:0000313" key="4">
    <source>
        <dbReference type="Proteomes" id="UP000461165"/>
    </source>
</evidence>
<evidence type="ECO:0000313" key="3">
    <source>
        <dbReference type="EMBL" id="KAB7137632.1"/>
    </source>
</evidence>
<keyword evidence="1" id="KW-0732">Signal</keyword>
<reference evidence="4 5" key="1">
    <citation type="journal article" date="2019" name="Nat. Med.">
        <title>A library of human gut bacterial isolates paired with longitudinal multiomics data enables mechanistic microbiome research.</title>
        <authorList>
            <person name="Poyet M."/>
            <person name="Groussin M."/>
            <person name="Gibbons S.M."/>
            <person name="Avila-Pacheco J."/>
            <person name="Jiang X."/>
            <person name="Kearney S.M."/>
            <person name="Perrotta A.R."/>
            <person name="Berdy B."/>
            <person name="Zhao S."/>
            <person name="Lieberman T.D."/>
            <person name="Swanson P.K."/>
            <person name="Smith M."/>
            <person name="Roesemann S."/>
            <person name="Alexander J.E."/>
            <person name="Rich S.A."/>
            <person name="Livny J."/>
            <person name="Vlamakis H."/>
            <person name="Clish C."/>
            <person name="Bullock K."/>
            <person name="Deik A."/>
            <person name="Scott J."/>
            <person name="Pierce K.A."/>
            <person name="Xavier R.J."/>
            <person name="Alm E.J."/>
        </authorList>
    </citation>
    <scope>NUCLEOTIDE SEQUENCE [LARGE SCALE GENOMIC DNA]</scope>
    <source>
        <strain evidence="3 4">BIOML-A166</strain>
        <strain evidence="2 5">BIOML-A320</strain>
    </source>
</reference>
<dbReference type="EMBL" id="WDVF01000002">
    <property type="protein sequence ID" value="KAB7137632.1"/>
    <property type="molecule type" value="Genomic_DNA"/>
</dbReference>
<evidence type="ECO:0000256" key="1">
    <source>
        <dbReference type="SAM" id="SignalP"/>
    </source>
</evidence>
<dbReference type="Gene3D" id="3.40.190.10">
    <property type="entry name" value="Periplasmic binding protein-like II"/>
    <property type="match status" value="1"/>
</dbReference>
<sequence length="468" mass="52121">MTHKGVIMKKKSIRLVAAIAALAMTAGISACGSDTNGSQAKSEVTVKEVESALTDTSKNVELTVWAYSAKQMEPTVKAFEEKYPHIKINFVNTGAAEDHFTKFQNVVQANKDIPDVVQMSANKFQQFAVSGALLNFANDSIDKAWSKLYTKTAWAQVHYAGGLYGVPQDATPLANYVRKDILDEHNLQVPESWEDIYNEGIKLHKEDSNKYMGILGSDISFFTNLYRSVGARLWKVNSVDDVELTMNSGKAKEFTEFLQKCLKDGVLEGGTVFTDEFNRSINDGRYATFINENWMGNTYKEQNPSLKGKMVVAAPPSWKGQPYQSSSVGSMMSVSAACPKEKQAAALAFINWLDSDKDAIQSWQDTNNGNFFMAASVYQDDENQRNKKETDGYYANDDVNAVYFDSMDKVNTDWEYLPFMSQVEVVFNDVIVPQMNENGDLVGAMAKAQQELKTYAKDNGFKVTTDAD</sequence>
<feature type="signal peptide" evidence="1">
    <location>
        <begin position="1"/>
        <end position="30"/>
    </location>
</feature>
<proteinExistence type="predicted"/>
<dbReference type="PANTHER" id="PTHR43649:SF12">
    <property type="entry name" value="DIACETYLCHITOBIOSE BINDING PROTEIN DASA"/>
    <property type="match status" value="1"/>
</dbReference>
<gene>
    <name evidence="3" type="ORF">GBC97_01185</name>
    <name evidence="2" type="ORF">GBK08_01275</name>
</gene>
<name>A0A6A2SCD2_BIFLN</name>
<protein>
    <submittedName>
        <fullName evidence="2">Extracellular solute-binding protein</fullName>
    </submittedName>
</protein>
<organism evidence="2 5">
    <name type="scientific">Bifidobacterium longum</name>
    <dbReference type="NCBI Taxonomy" id="216816"/>
    <lineage>
        <taxon>Bacteria</taxon>
        <taxon>Bacillati</taxon>
        <taxon>Actinomycetota</taxon>
        <taxon>Actinomycetes</taxon>
        <taxon>Bifidobacteriales</taxon>
        <taxon>Bifidobacteriaceae</taxon>
        <taxon>Bifidobacterium</taxon>
    </lineage>
</organism>
<accession>A0A6A2SCD2</accession>
<dbReference type="InterPro" id="IPR050490">
    <property type="entry name" value="Bact_solute-bd_prot1"/>
</dbReference>
<dbReference type="EMBL" id="WEAY01000002">
    <property type="protein sequence ID" value="KAB6838916.1"/>
    <property type="molecule type" value="Genomic_DNA"/>
</dbReference>
<feature type="chain" id="PRO_5040606783" evidence="1">
    <location>
        <begin position="31"/>
        <end position="468"/>
    </location>
</feature>
<dbReference type="Proteomes" id="UP000461165">
    <property type="component" value="Unassembled WGS sequence"/>
</dbReference>
<evidence type="ECO:0000313" key="5">
    <source>
        <dbReference type="Proteomes" id="UP000478746"/>
    </source>
</evidence>
<comment type="caution">
    <text evidence="2">The sequence shown here is derived from an EMBL/GenBank/DDBJ whole genome shotgun (WGS) entry which is preliminary data.</text>
</comment>
<dbReference type="Proteomes" id="UP000478746">
    <property type="component" value="Unassembled WGS sequence"/>
</dbReference>
<dbReference type="AlphaFoldDB" id="A0A6A2SCD2"/>
<dbReference type="PANTHER" id="PTHR43649">
    <property type="entry name" value="ARABINOSE-BINDING PROTEIN-RELATED"/>
    <property type="match status" value="1"/>
</dbReference>
<evidence type="ECO:0000313" key="2">
    <source>
        <dbReference type="EMBL" id="KAB6838916.1"/>
    </source>
</evidence>